<dbReference type="Proteomes" id="UP000326759">
    <property type="component" value="Unassembled WGS sequence"/>
</dbReference>
<accession>A0A5N5T9I5</accession>
<evidence type="ECO:0000256" key="1">
    <source>
        <dbReference type="SAM" id="SignalP"/>
    </source>
</evidence>
<keyword evidence="1" id="KW-0732">Signal</keyword>
<dbReference type="EMBL" id="SEYY01005783">
    <property type="protein sequence ID" value="KAB7503142.1"/>
    <property type="molecule type" value="Genomic_DNA"/>
</dbReference>
<reference evidence="2 3" key="1">
    <citation type="journal article" date="2019" name="PLoS Biol.">
        <title>Sex chromosomes control vertical transmission of feminizing Wolbachia symbionts in an isopod.</title>
        <authorList>
            <person name="Becking T."/>
            <person name="Chebbi M.A."/>
            <person name="Giraud I."/>
            <person name="Moumen B."/>
            <person name="Laverre T."/>
            <person name="Caubet Y."/>
            <person name="Peccoud J."/>
            <person name="Gilbert C."/>
            <person name="Cordaux R."/>
        </authorList>
    </citation>
    <scope>NUCLEOTIDE SEQUENCE [LARGE SCALE GENOMIC DNA]</scope>
    <source>
        <strain evidence="2">ANa2</strain>
        <tissue evidence="2">Whole body excluding digestive tract and cuticle</tissue>
    </source>
</reference>
<gene>
    <name evidence="2" type="ORF">Anas_12226</name>
</gene>
<evidence type="ECO:0000313" key="2">
    <source>
        <dbReference type="EMBL" id="KAB7503142.1"/>
    </source>
</evidence>
<protein>
    <submittedName>
        <fullName evidence="2">Uncharacterized protein</fullName>
    </submittedName>
</protein>
<sequence length="186" mass="20967">MKSFFTVIIFCFLFGARGYPMGIGSGDVDDYNISHDSPYEDEETKHHLIEDLYGSEYGDGDFEGDEKSDDSKDEAELLKYLQRKRRQAGFNHDQVFEMASKHQDTTGYIPVGKIRPMIDFTGTMTDLNNYDGKIGVGLGSVIFRSPNKKHSLGAGVYVGQDRILRDGQKFVNPNYGAGLSYKFKFN</sequence>
<dbReference type="AlphaFoldDB" id="A0A5N5T9I5"/>
<dbReference type="OrthoDB" id="6378471at2759"/>
<name>A0A5N5T9I5_9CRUS</name>
<organism evidence="2 3">
    <name type="scientific">Armadillidium nasatum</name>
    <dbReference type="NCBI Taxonomy" id="96803"/>
    <lineage>
        <taxon>Eukaryota</taxon>
        <taxon>Metazoa</taxon>
        <taxon>Ecdysozoa</taxon>
        <taxon>Arthropoda</taxon>
        <taxon>Crustacea</taxon>
        <taxon>Multicrustacea</taxon>
        <taxon>Malacostraca</taxon>
        <taxon>Eumalacostraca</taxon>
        <taxon>Peracarida</taxon>
        <taxon>Isopoda</taxon>
        <taxon>Oniscidea</taxon>
        <taxon>Crinocheta</taxon>
        <taxon>Armadillidiidae</taxon>
        <taxon>Armadillidium</taxon>
    </lineage>
</organism>
<evidence type="ECO:0000313" key="3">
    <source>
        <dbReference type="Proteomes" id="UP000326759"/>
    </source>
</evidence>
<feature type="signal peptide" evidence="1">
    <location>
        <begin position="1"/>
        <end position="18"/>
    </location>
</feature>
<proteinExistence type="predicted"/>
<comment type="caution">
    <text evidence="2">The sequence shown here is derived from an EMBL/GenBank/DDBJ whole genome shotgun (WGS) entry which is preliminary data.</text>
</comment>
<keyword evidence="3" id="KW-1185">Reference proteome</keyword>
<feature type="chain" id="PRO_5024357853" evidence="1">
    <location>
        <begin position="19"/>
        <end position="186"/>
    </location>
</feature>